<dbReference type="Pfam" id="PF07353">
    <property type="entry name" value="Uroplakin_II"/>
    <property type="match status" value="1"/>
</dbReference>
<evidence type="ECO:0000313" key="4">
    <source>
        <dbReference type="Proteomes" id="UP000824782"/>
    </source>
</evidence>
<evidence type="ECO:0000256" key="2">
    <source>
        <dbReference type="SAM" id="SignalP"/>
    </source>
</evidence>
<dbReference type="EMBL" id="WNYA01000002">
    <property type="protein sequence ID" value="KAG8587701.1"/>
    <property type="molecule type" value="Genomic_DNA"/>
</dbReference>
<dbReference type="Proteomes" id="UP000824782">
    <property type="component" value="Unassembled WGS sequence"/>
</dbReference>
<evidence type="ECO:0000313" key="3">
    <source>
        <dbReference type="EMBL" id="KAG8587701.1"/>
    </source>
</evidence>
<protein>
    <submittedName>
        <fullName evidence="3">Uncharacterized protein</fullName>
    </submittedName>
</protein>
<sequence>MSSHIQVWMLVTLSVVAADYTYYIPQLVPTSLQGRLTTTTFTLESPKCLFNQMSTNTVWLLVANKIVDTTKLTIPAPYSSFASNGYYLTLNATESSYNCDNNASYIRVGSDTSCSTPNTCNGPLASSGKYIVKFVVLDINNKTVDETGWSGFITLPQGKASSVIDTWPGRRSGGMIVLTSILSVLLAFILVGLIGAFILGSKHVKPDTVAPPVATKNYETHYASEKKHTYSEPLN</sequence>
<dbReference type="InterPro" id="IPR024831">
    <property type="entry name" value="Uroplakin-3"/>
</dbReference>
<comment type="caution">
    <text evidence="3">The sequence shown here is derived from an EMBL/GenBank/DDBJ whole genome shotgun (WGS) entry which is preliminary data.</text>
</comment>
<feature type="chain" id="PRO_5043361392" evidence="2">
    <location>
        <begin position="19"/>
        <end position="235"/>
    </location>
</feature>
<dbReference type="PANTHER" id="PTHR15446:SF2">
    <property type="entry name" value="UROPLAKIN-3B-LIKE PROTEIN 1-RELATED"/>
    <property type="match status" value="1"/>
</dbReference>
<dbReference type="GO" id="GO:0016020">
    <property type="term" value="C:membrane"/>
    <property type="evidence" value="ECO:0007669"/>
    <property type="project" value="TreeGrafter"/>
</dbReference>
<accession>A0AAV7CT55</accession>
<proteinExistence type="predicted"/>
<keyword evidence="1" id="KW-0812">Transmembrane</keyword>
<organism evidence="3 4">
    <name type="scientific">Engystomops pustulosus</name>
    <name type="common">Tungara frog</name>
    <name type="synonym">Physalaemus pustulosus</name>
    <dbReference type="NCBI Taxonomy" id="76066"/>
    <lineage>
        <taxon>Eukaryota</taxon>
        <taxon>Metazoa</taxon>
        <taxon>Chordata</taxon>
        <taxon>Craniata</taxon>
        <taxon>Vertebrata</taxon>
        <taxon>Euteleostomi</taxon>
        <taxon>Amphibia</taxon>
        <taxon>Batrachia</taxon>
        <taxon>Anura</taxon>
        <taxon>Neobatrachia</taxon>
        <taxon>Hyloidea</taxon>
        <taxon>Leptodactylidae</taxon>
        <taxon>Leiuperinae</taxon>
        <taxon>Engystomops</taxon>
    </lineage>
</organism>
<keyword evidence="1" id="KW-0472">Membrane</keyword>
<dbReference type="InterPro" id="IPR009952">
    <property type="entry name" value="Uroplakin-2"/>
</dbReference>
<gene>
    <name evidence="3" type="ORF">GDO81_005757</name>
</gene>
<dbReference type="AlphaFoldDB" id="A0AAV7CT55"/>
<evidence type="ECO:0000256" key="1">
    <source>
        <dbReference type="SAM" id="Phobius"/>
    </source>
</evidence>
<keyword evidence="2" id="KW-0732">Signal</keyword>
<feature type="transmembrane region" description="Helical" evidence="1">
    <location>
        <begin position="175"/>
        <end position="199"/>
    </location>
</feature>
<feature type="signal peptide" evidence="2">
    <location>
        <begin position="1"/>
        <end position="18"/>
    </location>
</feature>
<name>A0AAV7CT55_ENGPU</name>
<reference evidence="3" key="1">
    <citation type="thesis" date="2020" institute="ProQuest LLC" country="789 East Eisenhower Parkway, Ann Arbor, MI, USA">
        <title>Comparative Genomics and Chromosome Evolution.</title>
        <authorList>
            <person name="Mudd A.B."/>
        </authorList>
    </citation>
    <scope>NUCLEOTIDE SEQUENCE</scope>
    <source>
        <strain evidence="3">237g6f4</strain>
        <tissue evidence="3">Blood</tissue>
    </source>
</reference>
<keyword evidence="1" id="KW-1133">Transmembrane helix</keyword>
<dbReference type="PANTHER" id="PTHR15446">
    <property type="entry name" value="UROPLAKIN III"/>
    <property type="match status" value="1"/>
</dbReference>
<keyword evidence="4" id="KW-1185">Reference proteome</keyword>